<evidence type="ECO:0000256" key="2">
    <source>
        <dbReference type="ARBA" id="ARBA00004651"/>
    </source>
</evidence>
<organism evidence="23">
    <name type="scientific">Glycine soja</name>
    <name type="common">Wild soybean</name>
    <dbReference type="NCBI Taxonomy" id="3848"/>
    <lineage>
        <taxon>Eukaryota</taxon>
        <taxon>Viridiplantae</taxon>
        <taxon>Streptophyta</taxon>
        <taxon>Embryophyta</taxon>
        <taxon>Tracheophyta</taxon>
        <taxon>Spermatophyta</taxon>
        <taxon>Magnoliopsida</taxon>
        <taxon>eudicotyledons</taxon>
        <taxon>Gunneridae</taxon>
        <taxon>Pentapetalae</taxon>
        <taxon>rosids</taxon>
        <taxon>fabids</taxon>
        <taxon>Fabales</taxon>
        <taxon>Fabaceae</taxon>
        <taxon>Papilionoideae</taxon>
        <taxon>50 kb inversion clade</taxon>
        <taxon>NPAAA clade</taxon>
        <taxon>indigoferoid/millettioid clade</taxon>
        <taxon>Phaseoleae</taxon>
        <taxon>Glycine</taxon>
        <taxon>Glycine subgen. Soja</taxon>
    </lineage>
</organism>
<evidence type="ECO:0000256" key="20">
    <source>
        <dbReference type="PIRSR" id="PIRSR605150-3"/>
    </source>
</evidence>
<feature type="transmembrane region" description="Helical" evidence="21">
    <location>
        <begin position="917"/>
        <end position="937"/>
    </location>
</feature>
<feature type="binding site" evidence="20">
    <location>
        <position position="531"/>
    </location>
    <ligand>
        <name>Mn(2+)</name>
        <dbReference type="ChEBI" id="CHEBI:29035"/>
    </ligand>
</feature>
<comment type="similarity">
    <text evidence="4 21">Belongs to the glycosyltransferase 2 family. Plant cellulose synthase subfamily.</text>
</comment>
<dbReference type="Pfam" id="PF03552">
    <property type="entry name" value="Cellulose_synt"/>
    <property type="match status" value="1"/>
</dbReference>
<feature type="transmembrane region" description="Helical" evidence="21">
    <location>
        <begin position="999"/>
        <end position="1017"/>
    </location>
</feature>
<keyword evidence="8 21" id="KW-0812">Transmembrane</keyword>
<evidence type="ECO:0000256" key="3">
    <source>
        <dbReference type="ARBA" id="ARBA00004768"/>
    </source>
</evidence>
<dbReference type="Gene3D" id="3.30.40.10">
    <property type="entry name" value="Zinc/RING finger domain, C3HC4 (zinc finger)"/>
    <property type="match status" value="1"/>
</dbReference>
<dbReference type="GO" id="GO:0016760">
    <property type="term" value="F:cellulose synthase (UDP-forming) activity"/>
    <property type="evidence" value="ECO:0007669"/>
    <property type="project" value="UniProtKB-EC"/>
</dbReference>
<dbReference type="SUPFAM" id="SSF57850">
    <property type="entry name" value="RING/U-box"/>
    <property type="match status" value="1"/>
</dbReference>
<feature type="binding site" evidence="20">
    <location>
        <position position="507"/>
    </location>
    <ligand>
        <name>Mn(2+)</name>
        <dbReference type="ChEBI" id="CHEBI:29035"/>
    </ligand>
</feature>
<dbReference type="EMBL" id="KN652317">
    <property type="protein sequence ID" value="KHN28928.1"/>
    <property type="molecule type" value="Genomic_DNA"/>
</dbReference>
<comment type="cofactor">
    <cofactor evidence="1">
        <name>Mn(2+)</name>
        <dbReference type="ChEBI" id="CHEBI:29035"/>
    </cofactor>
</comment>
<dbReference type="GO" id="GO:0008270">
    <property type="term" value="F:zinc ion binding"/>
    <property type="evidence" value="ECO:0007669"/>
    <property type="project" value="UniProtKB-KW"/>
</dbReference>
<evidence type="ECO:0000256" key="19">
    <source>
        <dbReference type="PIRSR" id="PIRSR605150-2"/>
    </source>
</evidence>
<evidence type="ECO:0000256" key="1">
    <source>
        <dbReference type="ARBA" id="ARBA00001936"/>
    </source>
</evidence>
<feature type="binding site" evidence="19">
    <location>
        <position position="336"/>
    </location>
    <ligand>
        <name>UDP-alpha-D-glucose</name>
        <dbReference type="ChEBI" id="CHEBI:58885"/>
    </ligand>
</feature>
<dbReference type="PANTHER" id="PTHR13301">
    <property type="entry name" value="X-BOX TRANSCRIPTION FACTOR-RELATED"/>
    <property type="match status" value="1"/>
</dbReference>
<protein>
    <recommendedName>
        <fullName evidence="21">Cellulose synthase</fullName>
        <ecNumber evidence="21">2.4.1.12</ecNumber>
    </recommendedName>
</protein>
<feature type="transmembrane region" description="Helical" evidence="21">
    <location>
        <begin position="273"/>
        <end position="290"/>
    </location>
</feature>
<feature type="active site" evidence="18">
    <location>
        <position position="365"/>
    </location>
</feature>
<keyword evidence="10 21" id="KW-0863">Zinc-finger</keyword>
<dbReference type="GO" id="GO:0071555">
    <property type="term" value="P:cell wall organization"/>
    <property type="evidence" value="ECO:0007669"/>
    <property type="project" value="UniProtKB-KW"/>
</dbReference>
<dbReference type="GO" id="GO:0030244">
    <property type="term" value="P:cellulose biosynthetic process"/>
    <property type="evidence" value="ECO:0007669"/>
    <property type="project" value="UniProtKB-KW"/>
</dbReference>
<keyword evidence="12 21" id="KW-0135">Cellulose biosynthesis</keyword>
<feature type="transmembrane region" description="Helical" evidence="21">
    <location>
        <begin position="243"/>
        <end position="261"/>
    </location>
</feature>
<feature type="active site" evidence="18">
    <location>
        <position position="769"/>
    </location>
</feature>
<dbReference type="SUPFAM" id="SSF53448">
    <property type="entry name" value="Nucleotide-diphospho-sugar transferases"/>
    <property type="match status" value="1"/>
</dbReference>
<comment type="subcellular location">
    <subcellularLocation>
        <location evidence="2 21">Cell membrane</location>
        <topology evidence="2 21">Multi-pass membrane protein</topology>
    </subcellularLocation>
</comment>
<keyword evidence="6 21" id="KW-0328">Glycosyltransferase</keyword>
<evidence type="ECO:0000256" key="6">
    <source>
        <dbReference type="ARBA" id="ARBA00022676"/>
    </source>
</evidence>
<dbReference type="InterPro" id="IPR005150">
    <property type="entry name" value="Cellulose_synth"/>
</dbReference>
<proteinExistence type="inferred from homology"/>
<name>A0A0B2RAE9_GLYSO</name>
<evidence type="ECO:0000256" key="14">
    <source>
        <dbReference type="ARBA" id="ARBA00023136"/>
    </source>
</evidence>
<evidence type="ECO:0000256" key="12">
    <source>
        <dbReference type="ARBA" id="ARBA00022916"/>
    </source>
</evidence>
<feature type="binding site" evidence="19">
    <location>
        <position position="365"/>
    </location>
    <ligand>
        <name>UDP-alpha-D-glucose</name>
        <dbReference type="ChEBI" id="CHEBI:58885"/>
    </ligand>
</feature>
<evidence type="ECO:0000256" key="13">
    <source>
        <dbReference type="ARBA" id="ARBA00022989"/>
    </source>
</evidence>
<feature type="domain" description="Cellulose synthase RING-type zinc finger" evidence="22">
    <location>
        <begin position="2"/>
        <end position="76"/>
    </location>
</feature>
<keyword evidence="13 21" id="KW-1133">Transmembrane helix</keyword>
<gene>
    <name evidence="23" type="ORF">glysoja_025722</name>
</gene>
<keyword evidence="7 21" id="KW-0808">Transferase</keyword>
<feature type="transmembrane region" description="Helical" evidence="21">
    <location>
        <begin position="846"/>
        <end position="867"/>
    </location>
</feature>
<dbReference type="Proteomes" id="UP000053555">
    <property type="component" value="Unassembled WGS sequence"/>
</dbReference>
<keyword evidence="16 21" id="KW-0961">Cell wall biogenesis/degradation</keyword>
<evidence type="ECO:0000256" key="16">
    <source>
        <dbReference type="ARBA" id="ARBA00023316"/>
    </source>
</evidence>
<dbReference type="GO" id="GO:0005886">
    <property type="term" value="C:plasma membrane"/>
    <property type="evidence" value="ECO:0007669"/>
    <property type="project" value="UniProtKB-SubCell"/>
</dbReference>
<evidence type="ECO:0000256" key="10">
    <source>
        <dbReference type="ARBA" id="ARBA00022771"/>
    </source>
</evidence>
<comment type="catalytic activity">
    <reaction evidence="17 21">
        <text>[(1-&gt;4)-beta-D-glucosyl](n) + UDP-alpha-D-glucose = [(1-&gt;4)-beta-D-glucosyl](n+1) + UDP + H(+)</text>
        <dbReference type="Rhea" id="RHEA:19929"/>
        <dbReference type="Rhea" id="RHEA-COMP:10033"/>
        <dbReference type="Rhea" id="RHEA-COMP:10034"/>
        <dbReference type="ChEBI" id="CHEBI:15378"/>
        <dbReference type="ChEBI" id="CHEBI:18246"/>
        <dbReference type="ChEBI" id="CHEBI:58223"/>
        <dbReference type="ChEBI" id="CHEBI:58885"/>
        <dbReference type="EC" id="2.4.1.12"/>
    </reaction>
</comment>
<feature type="transmembrane region" description="Helical" evidence="21">
    <location>
        <begin position="1029"/>
        <end position="1049"/>
    </location>
</feature>
<sequence>PPTRQSASKVCRVCSDEIGYGEDGKLFVACHVCRFPVCRPCYEYERSEGNHCCPQCNTRYKRHKGCPRVAGDDEEHSDADDFHDNPDEKHDVNHLVILIRESRGVICDFYRKIKTTRNSSGIPMVKLSLQLEAVSVNFNAKLLIMFHDGDFSFLDVLFNLYTCFSKLVCFSVVVGKEFEGEKEFFSNGEWEERLDKWKARQEKRDLQNKEEGKDDQGEDDYLLAEARQPLWRKVPISSSLINPYRIVIIMRLVILVFFLRFRILTPAYDAYPLWLASVICEIWFALSWILDQFPKWFPITRETYLDRLSIRFEREGEPNLLAPVDVYVSTVDPLKEPPIITANTVLSILAVDYPVEKVCCYVSDDGASMLLFDTLSETSDFARRWVPFCKKYSIEPRAPEFYFSQKIDYLKDKVHPTFVKERRAMKREYEEFKVKINALVAKAQKKPEEGWVMQDGTPWPGNNTRDHPGMIQVYLGSGGALDVEGKELPRIVYVSREKRPGYNHHKKAGAMNALVRVSAVLSNAPFMLNLDCDHYINNSKAIREAMCFLMDPQLGKKLCYVQFPQRFDGIDRHDRYANRNIVFFDINMKALDGIQGPVYVGTGCVFNRQALYGYDPPVSEKRPKMTCDCWPSWCCFCCGGSRKSKSKKKSGGGGGLFSRLYSKKKKTMGKSYVRRGSESMFDLEEIEEGLEGYDGLEKSSLMSQKQFEKRFGQSPVFIASTLKENGGIPEGTNSQSLIKEAIHVISCGYEEKTEWGKEIGWIYGSVTEDILTGFKMHCRGWKSVYCMPKRPAFKGSAPINLSDRLHQVLRWALGSVEIFLSRHCPLWYGYGGKLKWLERFAYTNTIVYPFTSIPLLAYCTIPAVCLLTGKFIIPTLTNLASVWFMALFISIILTSVLELRWSGVSIEDLWRNEQFWVIGGVSAHLFAVFQGLLKVLGGVDTNFTVTVKAADDAEFGELYLFKWTTLLIPPTTLIILNMVGVVAGVSDAINNGYGSWGPLFGKLFFAFWVIVHLYPFLKGLMGRQNRTPTIVVLWSILLASIFSLIWVRIDPFLPKQTGPVLKQCGVEC</sequence>
<dbReference type="Pfam" id="PF14569">
    <property type="entry name" value="zf-UDP"/>
    <property type="match status" value="1"/>
</dbReference>
<evidence type="ECO:0000256" key="4">
    <source>
        <dbReference type="ARBA" id="ARBA00007548"/>
    </source>
</evidence>
<dbReference type="EC" id="2.4.1.12" evidence="21"/>
<dbReference type="InterPro" id="IPR013083">
    <property type="entry name" value="Znf_RING/FYVE/PHD"/>
</dbReference>
<dbReference type="Gene3D" id="3.90.550.10">
    <property type="entry name" value="Spore Coat Polysaccharide Biosynthesis Protein SpsA, Chain A"/>
    <property type="match status" value="1"/>
</dbReference>
<dbReference type="InterPro" id="IPR027934">
    <property type="entry name" value="CES_Znf_RING"/>
</dbReference>
<evidence type="ECO:0000256" key="11">
    <source>
        <dbReference type="ARBA" id="ARBA00022833"/>
    </source>
</evidence>
<evidence type="ECO:0000313" key="23">
    <source>
        <dbReference type="EMBL" id="KHN28928.1"/>
    </source>
</evidence>
<feature type="binding site" evidence="19">
    <location>
        <position position="335"/>
    </location>
    <ligand>
        <name>UDP-alpha-D-glucose</name>
        <dbReference type="ChEBI" id="CHEBI:58885"/>
    </ligand>
</feature>
<keyword evidence="11 21" id="KW-0862">Zinc</keyword>
<accession>A0A0B2RAE9</accession>
<evidence type="ECO:0000256" key="18">
    <source>
        <dbReference type="PIRSR" id="PIRSR605150-1"/>
    </source>
</evidence>
<evidence type="ECO:0000256" key="5">
    <source>
        <dbReference type="ARBA" id="ARBA00022475"/>
    </source>
</evidence>
<comment type="cofactor">
    <cofactor evidence="21">
        <name>Zn(2+)</name>
        <dbReference type="ChEBI" id="CHEBI:29105"/>
    </cofactor>
    <text evidence="21">Binds 2 Zn(2+) ions per subunit.</text>
</comment>
<dbReference type="FunFam" id="3.90.550.10:FF:000009">
    <property type="entry name" value="Cellulose synthase"/>
    <property type="match status" value="1"/>
</dbReference>
<keyword evidence="5 21" id="KW-1003">Cell membrane</keyword>
<evidence type="ECO:0000256" key="8">
    <source>
        <dbReference type="ARBA" id="ARBA00022692"/>
    </source>
</evidence>
<evidence type="ECO:0000256" key="9">
    <source>
        <dbReference type="ARBA" id="ARBA00022723"/>
    </source>
</evidence>
<feature type="binding site" evidence="19">
    <location>
        <position position="329"/>
    </location>
    <ligand>
        <name>UDP-alpha-D-glucose</name>
        <dbReference type="ChEBI" id="CHEBI:58885"/>
    </ligand>
</feature>
<feature type="non-terminal residue" evidence="23">
    <location>
        <position position="1"/>
    </location>
</feature>
<evidence type="ECO:0000259" key="22">
    <source>
        <dbReference type="Pfam" id="PF14569"/>
    </source>
</evidence>
<feature type="binding site" evidence="19">
    <location>
        <position position="506"/>
    </location>
    <ligand>
        <name>UDP-alpha-D-glucose</name>
        <dbReference type="ChEBI" id="CHEBI:58885"/>
    </ligand>
</feature>
<evidence type="ECO:0000256" key="15">
    <source>
        <dbReference type="ARBA" id="ARBA00023211"/>
    </source>
</evidence>
<dbReference type="AlphaFoldDB" id="A0A0B2RAE9"/>
<evidence type="ECO:0000256" key="17">
    <source>
        <dbReference type="ARBA" id="ARBA00048682"/>
    </source>
</evidence>
<keyword evidence="15" id="KW-0464">Manganese</keyword>
<dbReference type="InterPro" id="IPR029044">
    <property type="entry name" value="Nucleotide-diphossugar_trans"/>
</dbReference>
<keyword evidence="9 21" id="KW-0479">Metal-binding</keyword>
<evidence type="ECO:0000256" key="7">
    <source>
        <dbReference type="ARBA" id="ARBA00022679"/>
    </source>
</evidence>
<evidence type="ECO:0000256" key="21">
    <source>
        <dbReference type="RuleBase" id="RU361116"/>
    </source>
</evidence>
<dbReference type="UniPathway" id="UPA00695"/>
<keyword evidence="14 21" id="KW-0472">Membrane</keyword>
<dbReference type="FunFam" id="3.30.40.10:FF:000558">
    <property type="entry name" value="Cellulose synthase"/>
    <property type="match status" value="1"/>
</dbReference>
<dbReference type="CDD" id="cd16617">
    <property type="entry name" value="mRING-HC-C4C4_CesA"/>
    <property type="match status" value="1"/>
</dbReference>
<feature type="transmembrane region" description="Helical" evidence="21">
    <location>
        <begin position="958"/>
        <end position="979"/>
    </location>
</feature>
<reference evidence="23" key="1">
    <citation type="submission" date="2014-07" db="EMBL/GenBank/DDBJ databases">
        <title>Identification of a novel salt tolerance gene in wild soybean by whole-genome sequencing.</title>
        <authorList>
            <person name="Lam H.-M."/>
            <person name="Qi X."/>
            <person name="Li M.-W."/>
            <person name="Liu X."/>
            <person name="Xie M."/>
            <person name="Ni M."/>
            <person name="Xu X."/>
        </authorList>
    </citation>
    <scope>NUCLEOTIDE SEQUENCE [LARGE SCALE GENOMIC DNA]</scope>
    <source>
        <tissue evidence="23">Root</tissue>
    </source>
</reference>
<feature type="transmembrane region" description="Helical" evidence="21">
    <location>
        <begin position="879"/>
        <end position="897"/>
    </location>
</feature>
<comment type="pathway">
    <text evidence="3 21">Glycan metabolism; plant cellulose biosynthesis.</text>
</comment>